<proteinExistence type="predicted"/>
<feature type="transmembrane region" description="Helical" evidence="1">
    <location>
        <begin position="6"/>
        <end position="26"/>
    </location>
</feature>
<feature type="transmembrane region" description="Helical" evidence="1">
    <location>
        <begin position="38"/>
        <end position="57"/>
    </location>
</feature>
<keyword evidence="1" id="KW-0472">Membrane</keyword>
<dbReference type="AlphaFoldDB" id="A0A4Q0VV87"/>
<feature type="transmembrane region" description="Helical" evidence="1">
    <location>
        <begin position="116"/>
        <end position="135"/>
    </location>
</feature>
<organism evidence="2 3">
    <name type="scientific">Anaerobacillus alkaliphilus</name>
    <dbReference type="NCBI Taxonomy" id="1548597"/>
    <lineage>
        <taxon>Bacteria</taxon>
        <taxon>Bacillati</taxon>
        <taxon>Bacillota</taxon>
        <taxon>Bacilli</taxon>
        <taxon>Bacillales</taxon>
        <taxon>Bacillaceae</taxon>
        <taxon>Anaerobacillus</taxon>
    </lineage>
</organism>
<keyword evidence="1" id="KW-0812">Transmembrane</keyword>
<feature type="transmembrane region" description="Helical" evidence="1">
    <location>
        <begin position="92"/>
        <end position="110"/>
    </location>
</feature>
<feature type="transmembrane region" description="Helical" evidence="1">
    <location>
        <begin position="63"/>
        <end position="85"/>
    </location>
</feature>
<reference evidence="2 3" key="1">
    <citation type="journal article" date="2019" name="Int. J. Syst. Evol. Microbiol.">
        <title>Anaerobacillus alkaliphilus sp. nov., a novel alkaliphilic and moderately halophilic bacterium.</title>
        <authorList>
            <person name="Borsodi A.K."/>
            <person name="Aszalos J.M."/>
            <person name="Bihari P."/>
            <person name="Nagy I."/>
            <person name="Schumann P."/>
            <person name="Sproer C."/>
            <person name="Kovacs A.L."/>
            <person name="Boka K."/>
            <person name="Dobosy P."/>
            <person name="Ovari M."/>
            <person name="Szili-Kovacs T."/>
            <person name="Toth E."/>
        </authorList>
    </citation>
    <scope>NUCLEOTIDE SEQUENCE [LARGE SCALE GENOMIC DNA]</scope>
    <source>
        <strain evidence="2 3">B16-10</strain>
    </source>
</reference>
<dbReference type="EMBL" id="QOUX01000025">
    <property type="protein sequence ID" value="RXJ02412.1"/>
    <property type="molecule type" value="Genomic_DNA"/>
</dbReference>
<dbReference type="Proteomes" id="UP000290649">
    <property type="component" value="Unassembled WGS sequence"/>
</dbReference>
<comment type="caution">
    <text evidence="2">The sequence shown here is derived from an EMBL/GenBank/DDBJ whole genome shotgun (WGS) entry which is preliminary data.</text>
</comment>
<evidence type="ECO:0000256" key="1">
    <source>
        <dbReference type="SAM" id="Phobius"/>
    </source>
</evidence>
<gene>
    <name evidence="2" type="ORF">DS745_06825</name>
</gene>
<dbReference type="OrthoDB" id="2629631at2"/>
<sequence>MFVGILLSVYFYFNFLFATISYLYLLKRRKLIGFHLGMNIAMVAGGGMAISSGVILINEFPLHYMEITFISILIGMAIGSLFGGVFDYQTLLTGYINGLMMGIMAPMVGAAASNSLIFISFFQVFIIGSFILVMISSKNA</sequence>
<evidence type="ECO:0000313" key="2">
    <source>
        <dbReference type="EMBL" id="RXJ02412.1"/>
    </source>
</evidence>
<evidence type="ECO:0000313" key="3">
    <source>
        <dbReference type="Proteomes" id="UP000290649"/>
    </source>
</evidence>
<keyword evidence="3" id="KW-1185">Reference proteome</keyword>
<protein>
    <submittedName>
        <fullName evidence="2">Uncharacterized protein</fullName>
    </submittedName>
</protein>
<keyword evidence="1" id="KW-1133">Transmembrane helix</keyword>
<name>A0A4Q0VV87_9BACI</name>
<accession>A0A4Q0VV87</accession>